<feature type="transmembrane region" description="Helical" evidence="6">
    <location>
        <begin position="473"/>
        <end position="492"/>
    </location>
</feature>
<dbReference type="Pfam" id="PF13906">
    <property type="entry name" value="AA_permease_C"/>
    <property type="match status" value="1"/>
</dbReference>
<feature type="transmembrane region" description="Helical" evidence="6">
    <location>
        <begin position="64"/>
        <end position="84"/>
    </location>
</feature>
<evidence type="ECO:0000256" key="2">
    <source>
        <dbReference type="ARBA" id="ARBA00022692"/>
    </source>
</evidence>
<dbReference type="PANTHER" id="PTHR43243:SF105">
    <property type="entry name" value="CATIONIC AMINO ACID TRANSPORTER C-TERMINAL DOMAIN-CONTAINING PROTEIN"/>
    <property type="match status" value="1"/>
</dbReference>
<feature type="region of interest" description="Disordered" evidence="5">
    <location>
        <begin position="719"/>
        <end position="802"/>
    </location>
</feature>
<name>A0A9P0TEZ9_PIEBR</name>
<dbReference type="GO" id="GO:0015189">
    <property type="term" value="F:L-lysine transmembrane transporter activity"/>
    <property type="evidence" value="ECO:0007669"/>
    <property type="project" value="TreeGrafter"/>
</dbReference>
<feature type="transmembrane region" description="Helical" evidence="6">
    <location>
        <begin position="164"/>
        <end position="181"/>
    </location>
</feature>
<evidence type="ECO:0000256" key="4">
    <source>
        <dbReference type="ARBA" id="ARBA00023136"/>
    </source>
</evidence>
<proteinExistence type="predicted"/>
<feature type="compositionally biased region" description="Basic and acidic residues" evidence="5">
    <location>
        <begin position="719"/>
        <end position="728"/>
    </location>
</feature>
<dbReference type="GO" id="GO:0061459">
    <property type="term" value="F:L-arginine transmembrane transporter activity"/>
    <property type="evidence" value="ECO:0007669"/>
    <property type="project" value="TreeGrafter"/>
</dbReference>
<keyword evidence="9" id="KW-1185">Reference proteome</keyword>
<dbReference type="FunFam" id="1.20.1740.10:FF:000010">
    <property type="entry name" value="probable cationic amino acid transporter"/>
    <property type="match status" value="1"/>
</dbReference>
<dbReference type="GO" id="GO:0000064">
    <property type="term" value="F:L-ornithine transmembrane transporter activity"/>
    <property type="evidence" value="ECO:0007669"/>
    <property type="project" value="TreeGrafter"/>
</dbReference>
<dbReference type="PANTHER" id="PTHR43243">
    <property type="entry name" value="INNER MEMBRANE TRANSPORTER YGJI-RELATED"/>
    <property type="match status" value="1"/>
</dbReference>
<feature type="transmembrane region" description="Helical" evidence="6">
    <location>
        <begin position="190"/>
        <end position="211"/>
    </location>
</feature>
<feature type="transmembrane region" description="Helical" evidence="6">
    <location>
        <begin position="533"/>
        <end position="551"/>
    </location>
</feature>
<feature type="compositionally biased region" description="Basic and acidic residues" evidence="5">
    <location>
        <begin position="874"/>
        <end position="884"/>
    </location>
</feature>
<evidence type="ECO:0000256" key="5">
    <source>
        <dbReference type="SAM" id="MobiDB-lite"/>
    </source>
</evidence>
<dbReference type="GO" id="GO:0005886">
    <property type="term" value="C:plasma membrane"/>
    <property type="evidence" value="ECO:0007669"/>
    <property type="project" value="TreeGrafter"/>
</dbReference>
<organism evidence="8 9">
    <name type="scientific">Pieris brassicae</name>
    <name type="common">White butterfly</name>
    <name type="synonym">Large white butterfly</name>
    <dbReference type="NCBI Taxonomy" id="7116"/>
    <lineage>
        <taxon>Eukaryota</taxon>
        <taxon>Metazoa</taxon>
        <taxon>Ecdysozoa</taxon>
        <taxon>Arthropoda</taxon>
        <taxon>Hexapoda</taxon>
        <taxon>Insecta</taxon>
        <taxon>Pterygota</taxon>
        <taxon>Neoptera</taxon>
        <taxon>Endopterygota</taxon>
        <taxon>Lepidoptera</taxon>
        <taxon>Glossata</taxon>
        <taxon>Ditrysia</taxon>
        <taxon>Papilionoidea</taxon>
        <taxon>Pieridae</taxon>
        <taxon>Pierinae</taxon>
        <taxon>Pieris</taxon>
    </lineage>
</organism>
<accession>A0A9P0TEZ9</accession>
<feature type="region of interest" description="Disordered" evidence="5">
    <location>
        <begin position="665"/>
        <end position="696"/>
    </location>
</feature>
<feature type="transmembrane region" description="Helical" evidence="6">
    <location>
        <begin position="96"/>
        <end position="117"/>
    </location>
</feature>
<evidence type="ECO:0000313" key="8">
    <source>
        <dbReference type="EMBL" id="CAH4028662.1"/>
    </source>
</evidence>
<feature type="transmembrane region" description="Helical" evidence="6">
    <location>
        <begin position="368"/>
        <end position="387"/>
    </location>
</feature>
<feature type="region of interest" description="Disordered" evidence="5">
    <location>
        <begin position="871"/>
        <end position="893"/>
    </location>
</feature>
<evidence type="ECO:0000259" key="7">
    <source>
        <dbReference type="Pfam" id="PF13906"/>
    </source>
</evidence>
<feature type="compositionally biased region" description="Acidic residues" evidence="5">
    <location>
        <begin position="738"/>
        <end position="757"/>
    </location>
</feature>
<feature type="domain" description="Cationic amino acid transporter C-terminal" evidence="7">
    <location>
        <begin position="502"/>
        <end position="546"/>
    </location>
</feature>
<dbReference type="InterPro" id="IPR002293">
    <property type="entry name" value="AA/rel_permease1"/>
</dbReference>
<keyword evidence="3 6" id="KW-1133">Transmembrane helix</keyword>
<dbReference type="Proteomes" id="UP001152562">
    <property type="component" value="Unassembled WGS sequence"/>
</dbReference>
<comment type="caution">
    <text evidence="8">The sequence shown here is derived from an EMBL/GenBank/DDBJ whole genome shotgun (WGS) entry which is preliminary data.</text>
</comment>
<evidence type="ECO:0000256" key="1">
    <source>
        <dbReference type="ARBA" id="ARBA00004141"/>
    </source>
</evidence>
<dbReference type="InterPro" id="IPR029485">
    <property type="entry name" value="CAT_C"/>
</dbReference>
<dbReference type="EMBL" id="CALOZG010000005">
    <property type="protein sequence ID" value="CAH4028662.1"/>
    <property type="molecule type" value="Genomic_DNA"/>
</dbReference>
<dbReference type="Gene3D" id="1.20.1740.10">
    <property type="entry name" value="Amino acid/polyamine transporter I"/>
    <property type="match status" value="1"/>
</dbReference>
<evidence type="ECO:0000256" key="6">
    <source>
        <dbReference type="SAM" id="Phobius"/>
    </source>
</evidence>
<keyword evidence="2 6" id="KW-0812">Transmembrane</keyword>
<feature type="transmembrane region" description="Helical" evidence="6">
    <location>
        <begin position="36"/>
        <end position="58"/>
    </location>
</feature>
<sequence length="1025" mass="112710">MGRWTALGSLLQSKRVFNPEQLESGNLRRCLTVWDLIALGVGSTLGVGVYVLVGSVAMNFAGPAIVLSFLVAAIASLFAGLCYAEFGSRVPRAGSAYIYTYVTMGQLVAFIVGWNMILEALFATASVARGLSMYVDSMLNKTMSEAFLSIAPISVQPFSPYFDFFAFGVVIVLGVVLAVGVRQSATVNNIFALINIVVIVFIVVSGAITANPSNWSIPGTEVPAEFGKGGFFPYGIWGVFKGAAVCFYGFVGFDSINATGEEVKDPRRVIPVAILAVLVLIFFVYAAVSTVITMMVPYYLQDTNAALASAFSYVGWEWARWIVSIGAIFGISASLYGAMFPLPRLLYAMSSDGLLLRWLGHVTAANQSPTVATVLPALVIAILAGVLELQELVMMMCVGTLLSYSIVAICVIILRYRSDSTSSTGYCFIRRVFCCGEKTPSQTSSLVVKISLSLFTSICLSTALVVTHIERPLIPTAILHLLALLLITIIAIQPQNKEELSFKAPLVPLIPCLSIYVNVNLMILISVQTWIRVLIWMAIGIPVYIICACCYKTNTGDGESKNFTHINKNGKPPVQIFVESPTPPDTIKYSGTGGGQIVQQGGNTLVIRDNPRNTLPLITEEISIQKAYIEDTTEKEAKIIDLLDQVIQAEEDSFSEIISLKEQRNVSEVPVQEKQEKQEKQRKSLSELSDAGSDISSNQALSKYDVVAQVHREDLPRLKEEDEIKEISSIENETTVSDQEEIDHDESPDSNEEENEGSGEIIESDANSRTDESGYSDTLDKTPHNEIIEDKEISHIPTPPPLDENFFASPTFIKSYTISVRPTKVRLPEPPVTKPRESIQSNGSIDDEPMTFGSDKQINFMTKLNTIFQNKISEGNDRGDEKRTRSNSAGNLTENTEYATLNRERPQLFLDLKKEIISRDQANTLKPVKIKEIDPEESEDESMSKDVLKSKLENIFATGGPKPRKARLMKSNPPTPEEAYQTDTSSIESIPKIPKIEKNDTLKRQKDKFGEVLNSLRLSLRDDAV</sequence>
<dbReference type="GO" id="GO:0097638">
    <property type="term" value="P:L-arginine import across plasma membrane"/>
    <property type="evidence" value="ECO:0007669"/>
    <property type="project" value="TreeGrafter"/>
</dbReference>
<feature type="transmembrane region" description="Helical" evidence="6">
    <location>
        <begin position="231"/>
        <end position="251"/>
    </location>
</feature>
<evidence type="ECO:0000256" key="3">
    <source>
        <dbReference type="ARBA" id="ARBA00022989"/>
    </source>
</evidence>
<feature type="compositionally biased region" description="Basic and acidic residues" evidence="5">
    <location>
        <begin position="766"/>
        <end position="794"/>
    </location>
</feature>
<protein>
    <recommendedName>
        <fullName evidence="7">Cationic amino acid transporter C-terminal domain-containing protein</fullName>
    </recommendedName>
</protein>
<dbReference type="Pfam" id="PF13520">
    <property type="entry name" value="AA_permease_2"/>
    <property type="match status" value="1"/>
</dbReference>
<feature type="transmembrane region" description="Helical" evidence="6">
    <location>
        <begin position="272"/>
        <end position="298"/>
    </location>
</feature>
<feature type="transmembrane region" description="Helical" evidence="6">
    <location>
        <begin position="318"/>
        <end position="347"/>
    </location>
</feature>
<dbReference type="AlphaFoldDB" id="A0A9P0TEZ9"/>
<gene>
    <name evidence="8" type="ORF">PIBRA_LOCUS5470</name>
</gene>
<keyword evidence="4 6" id="KW-0472">Membrane</keyword>
<feature type="compositionally biased region" description="Basic and acidic residues" evidence="5">
    <location>
        <begin position="665"/>
        <end position="685"/>
    </location>
</feature>
<feature type="region of interest" description="Disordered" evidence="5">
    <location>
        <begin position="955"/>
        <end position="992"/>
    </location>
</feature>
<evidence type="ECO:0000313" key="9">
    <source>
        <dbReference type="Proteomes" id="UP001152562"/>
    </source>
</evidence>
<feature type="transmembrane region" description="Helical" evidence="6">
    <location>
        <begin position="393"/>
        <end position="414"/>
    </location>
</feature>
<reference evidence="8" key="1">
    <citation type="submission" date="2022-05" db="EMBL/GenBank/DDBJ databases">
        <authorList>
            <person name="Okamura Y."/>
        </authorList>
    </citation>
    <scope>NUCLEOTIDE SEQUENCE</scope>
</reference>
<feature type="region of interest" description="Disordered" evidence="5">
    <location>
        <begin position="826"/>
        <end position="853"/>
    </location>
</feature>
<comment type="subcellular location">
    <subcellularLocation>
        <location evidence="1">Membrane</location>
        <topology evidence="1">Multi-pass membrane protein</topology>
    </subcellularLocation>
</comment>
<feature type="transmembrane region" description="Helical" evidence="6">
    <location>
        <begin position="504"/>
        <end position="527"/>
    </location>
</feature>